<accession>A0ABP7G326</accession>
<evidence type="ECO:0000313" key="4">
    <source>
        <dbReference type="Proteomes" id="UP001500540"/>
    </source>
</evidence>
<comment type="caution">
    <text evidence="3">The sequence shown here is derived from an EMBL/GenBank/DDBJ whole genome shotgun (WGS) entry which is preliminary data.</text>
</comment>
<gene>
    <name evidence="3" type="ORF">GCM10022240_03950</name>
</gene>
<protein>
    <submittedName>
        <fullName evidence="3">Helix-turn-helix domain-containing protein</fullName>
    </submittedName>
</protein>
<sequence length="390" mass="42757">MELSNPRAEEDAAMGTDAAEWTRLIDRLDEAIPRVAEDFLTEFAARSLYPAGAVSGEDLRATAEQTLRMLVHRLDDRGSSPAATDLVHSLGERRARQGVPLDTLTEAVRLDLLVIWRWLRELAGDKYTVLVADRFEVIFEVLDRYVLEVQTSFLREQAALERDSRRATERDLSRLFSSIPPAASVVERAALATGIDATQRLDLAVFDEQKSGEALQRLEHAITAGAVCTYTYDGALCAFWRHGAPSFDAASIHPVGGLLVKELDGLAQLPLVARTLRDALHALGPVEVLTPFTSAWPAVVADHIMTIMPSFIPSALAGLDGTGVYERERLVTTVRSYMQTGSIKETAEAVFCHRNTVVNRLSTFTRLTGLDVTVPEQAALAVVALQTVHV</sequence>
<dbReference type="PANTHER" id="PTHR33744">
    <property type="entry name" value="CARBOHYDRATE DIACID REGULATOR"/>
    <property type="match status" value="1"/>
</dbReference>
<keyword evidence="4" id="KW-1185">Reference proteome</keyword>
<organism evidence="3 4">
    <name type="scientific">Microbacterium kribbense</name>
    <dbReference type="NCBI Taxonomy" id="433645"/>
    <lineage>
        <taxon>Bacteria</taxon>
        <taxon>Bacillati</taxon>
        <taxon>Actinomycetota</taxon>
        <taxon>Actinomycetes</taxon>
        <taxon>Micrococcales</taxon>
        <taxon>Microbacteriaceae</taxon>
        <taxon>Microbacterium</taxon>
    </lineage>
</organism>
<dbReference type="InterPro" id="IPR025751">
    <property type="entry name" value="RsbRD_N_dom"/>
</dbReference>
<dbReference type="Pfam" id="PF13556">
    <property type="entry name" value="HTH_30"/>
    <property type="match status" value="1"/>
</dbReference>
<dbReference type="Proteomes" id="UP001500540">
    <property type="component" value="Unassembled WGS sequence"/>
</dbReference>
<dbReference type="Pfam" id="PF14361">
    <property type="entry name" value="RsbRD_N"/>
    <property type="match status" value="1"/>
</dbReference>
<dbReference type="EMBL" id="BAABAF010000001">
    <property type="protein sequence ID" value="GAA3754244.1"/>
    <property type="molecule type" value="Genomic_DNA"/>
</dbReference>
<evidence type="ECO:0000259" key="1">
    <source>
        <dbReference type="Pfam" id="PF13556"/>
    </source>
</evidence>
<feature type="domain" description="RsbT co-antagonist protein RsbRD N-terminal" evidence="2">
    <location>
        <begin position="34"/>
        <end position="167"/>
    </location>
</feature>
<feature type="domain" description="PucR C-terminal helix-turn-helix" evidence="1">
    <location>
        <begin position="330"/>
        <end position="386"/>
    </location>
</feature>
<name>A0ABP7G326_9MICO</name>
<dbReference type="InterPro" id="IPR042070">
    <property type="entry name" value="PucR_C-HTH_sf"/>
</dbReference>
<reference evidence="4" key="1">
    <citation type="journal article" date="2019" name="Int. J. Syst. Evol. Microbiol.">
        <title>The Global Catalogue of Microorganisms (GCM) 10K type strain sequencing project: providing services to taxonomists for standard genome sequencing and annotation.</title>
        <authorList>
            <consortium name="The Broad Institute Genomics Platform"/>
            <consortium name="The Broad Institute Genome Sequencing Center for Infectious Disease"/>
            <person name="Wu L."/>
            <person name="Ma J."/>
        </authorList>
    </citation>
    <scope>NUCLEOTIDE SEQUENCE [LARGE SCALE GENOMIC DNA]</scope>
    <source>
        <strain evidence="4">JCM 16950</strain>
    </source>
</reference>
<dbReference type="Gene3D" id="1.10.10.2840">
    <property type="entry name" value="PucR C-terminal helix-turn-helix domain"/>
    <property type="match status" value="1"/>
</dbReference>
<evidence type="ECO:0000259" key="2">
    <source>
        <dbReference type="Pfam" id="PF14361"/>
    </source>
</evidence>
<dbReference type="InterPro" id="IPR025736">
    <property type="entry name" value="PucR_C-HTH_dom"/>
</dbReference>
<evidence type="ECO:0000313" key="3">
    <source>
        <dbReference type="EMBL" id="GAA3754244.1"/>
    </source>
</evidence>
<proteinExistence type="predicted"/>
<dbReference type="InterPro" id="IPR051448">
    <property type="entry name" value="CdaR-like_regulators"/>
</dbReference>